<reference evidence="1 2" key="1">
    <citation type="submission" date="2021-01" db="EMBL/GenBank/DDBJ databases">
        <title>Whole genome shotgun sequence of Catellatospora chokoriensis NBRC 107358.</title>
        <authorList>
            <person name="Komaki H."/>
            <person name="Tamura T."/>
        </authorList>
    </citation>
    <scope>NUCLEOTIDE SEQUENCE [LARGE SCALE GENOMIC DNA]</scope>
    <source>
        <strain evidence="1 2">NBRC 107358</strain>
    </source>
</reference>
<sequence length="249" mass="28019">MILSTSALQAIAAATGEVWPEHIWRHDTDGNDWRAENAKRLHRAAIGFNDNVTLLTRILTRLGEATGAVHKSLLGRAGLNTAPMLDTALSDLLTSMERHRILEEMLLDAYRAWRAHRPDAADPDVRMLLIQERDPAYGVVKLLRRHAERETWAVVPDTVAAHQHEAPFPDRVIGTVQVYGEGWLPTAYLQPEHGSVTAEQMHHLPVHDDITVACRMLLRWWALWHMGRPCDPTSGDGFHTLTAPLARTR</sequence>
<evidence type="ECO:0000313" key="1">
    <source>
        <dbReference type="EMBL" id="GIF89803.1"/>
    </source>
</evidence>
<keyword evidence="2" id="KW-1185">Reference proteome</keyword>
<accession>A0A8J3NRV1</accession>
<organism evidence="1 2">
    <name type="scientific">Catellatospora chokoriensis</name>
    <dbReference type="NCBI Taxonomy" id="310353"/>
    <lineage>
        <taxon>Bacteria</taxon>
        <taxon>Bacillati</taxon>
        <taxon>Actinomycetota</taxon>
        <taxon>Actinomycetes</taxon>
        <taxon>Micromonosporales</taxon>
        <taxon>Micromonosporaceae</taxon>
        <taxon>Catellatospora</taxon>
    </lineage>
</organism>
<proteinExistence type="predicted"/>
<dbReference type="EMBL" id="BONG01000018">
    <property type="protein sequence ID" value="GIF89803.1"/>
    <property type="molecule type" value="Genomic_DNA"/>
</dbReference>
<evidence type="ECO:0000313" key="2">
    <source>
        <dbReference type="Proteomes" id="UP000619293"/>
    </source>
</evidence>
<dbReference type="Proteomes" id="UP000619293">
    <property type="component" value="Unassembled WGS sequence"/>
</dbReference>
<name>A0A8J3NRV1_9ACTN</name>
<protein>
    <submittedName>
        <fullName evidence="1">Uncharacterized protein</fullName>
    </submittedName>
</protein>
<gene>
    <name evidence="1" type="ORF">Cch02nite_32470</name>
</gene>
<comment type="caution">
    <text evidence="1">The sequence shown here is derived from an EMBL/GenBank/DDBJ whole genome shotgun (WGS) entry which is preliminary data.</text>
</comment>
<dbReference type="RefSeq" id="WP_191838949.1">
    <property type="nucleotide sequence ID" value="NZ_BAAALB010000008.1"/>
</dbReference>
<dbReference type="AlphaFoldDB" id="A0A8J3NRV1"/>